<evidence type="ECO:0000259" key="9">
    <source>
        <dbReference type="PROSITE" id="PS50862"/>
    </source>
</evidence>
<evidence type="ECO:0000313" key="11">
    <source>
        <dbReference type="Proteomes" id="UP000641910"/>
    </source>
</evidence>
<keyword evidence="2 8" id="KW-0963">Cytoplasm</keyword>
<evidence type="ECO:0000256" key="1">
    <source>
        <dbReference type="ARBA" id="ARBA00006303"/>
    </source>
</evidence>
<feature type="binding site" evidence="8">
    <location>
        <position position="492"/>
    </location>
    <ligand>
        <name>L-aspartate</name>
        <dbReference type="ChEBI" id="CHEBI:29991"/>
    </ligand>
</feature>
<dbReference type="SUPFAM" id="SSF55261">
    <property type="entry name" value="GAD domain-like"/>
    <property type="match status" value="1"/>
</dbReference>
<name>A0ABS0QHJ7_THEVU</name>
<dbReference type="PANTHER" id="PTHR22594">
    <property type="entry name" value="ASPARTYL/LYSYL-TRNA SYNTHETASE"/>
    <property type="match status" value="1"/>
</dbReference>
<protein>
    <recommendedName>
        <fullName evidence="8">Aspartate--tRNA ligase</fullName>
        <ecNumber evidence="8">6.1.1.12</ecNumber>
    </recommendedName>
    <alternativeName>
        <fullName evidence="8">Aspartyl-tRNA synthetase</fullName>
        <shortName evidence="8">AspRS</shortName>
    </alternativeName>
</protein>
<keyword evidence="3 8" id="KW-0436">Ligase</keyword>
<dbReference type="Gene3D" id="3.30.1360.30">
    <property type="entry name" value="GAD-like domain"/>
    <property type="match status" value="1"/>
</dbReference>
<dbReference type="InterPro" id="IPR012340">
    <property type="entry name" value="NA-bd_OB-fold"/>
</dbReference>
<feature type="binding site" evidence="8">
    <location>
        <begin position="537"/>
        <end position="540"/>
    </location>
    <ligand>
        <name>ATP</name>
        <dbReference type="ChEBI" id="CHEBI:30616"/>
    </ligand>
</feature>
<dbReference type="Pfam" id="PF02938">
    <property type="entry name" value="GAD"/>
    <property type="match status" value="1"/>
</dbReference>
<dbReference type="CDD" id="cd04317">
    <property type="entry name" value="EcAspRS_like_N"/>
    <property type="match status" value="1"/>
</dbReference>
<dbReference type="EMBL" id="JAECVU010000003">
    <property type="protein sequence ID" value="MBH8588522.1"/>
    <property type="molecule type" value="Genomic_DNA"/>
</dbReference>
<dbReference type="NCBIfam" id="NF001750">
    <property type="entry name" value="PRK00476.1"/>
    <property type="match status" value="1"/>
</dbReference>
<comment type="subcellular location">
    <subcellularLocation>
        <location evidence="8">Cytoplasm</location>
    </subcellularLocation>
</comment>
<reference evidence="10 11" key="1">
    <citation type="submission" date="2020-12" db="EMBL/GenBank/DDBJ databases">
        <title>WGS of Thermoactinomyces spp.</title>
        <authorList>
            <person name="Cheng K."/>
        </authorList>
    </citation>
    <scope>NUCLEOTIDE SEQUENCE [LARGE SCALE GENOMIC DNA]</scope>
    <source>
        <strain evidence="11">CICC 10650\ACCC 41061</strain>
    </source>
</reference>
<evidence type="ECO:0000256" key="2">
    <source>
        <dbReference type="ARBA" id="ARBA00022490"/>
    </source>
</evidence>
<feature type="region of interest" description="Aspartate" evidence="8">
    <location>
        <begin position="202"/>
        <end position="205"/>
    </location>
</feature>
<dbReference type="Pfam" id="PF01336">
    <property type="entry name" value="tRNA_anti-codon"/>
    <property type="match status" value="1"/>
</dbReference>
<feature type="binding site" evidence="8">
    <location>
        <position position="233"/>
    </location>
    <ligand>
        <name>ATP</name>
        <dbReference type="ChEBI" id="CHEBI:30616"/>
    </ligand>
</feature>
<dbReference type="PANTHER" id="PTHR22594:SF5">
    <property type="entry name" value="ASPARTATE--TRNA LIGASE, MITOCHONDRIAL"/>
    <property type="match status" value="1"/>
</dbReference>
<dbReference type="InterPro" id="IPR029351">
    <property type="entry name" value="GAD_dom"/>
</dbReference>
<dbReference type="CDD" id="cd00777">
    <property type="entry name" value="AspRS_core"/>
    <property type="match status" value="1"/>
</dbReference>
<comment type="similarity">
    <text evidence="1 8">Belongs to the class-II aminoacyl-tRNA synthetase family. Type 1 subfamily.</text>
</comment>
<dbReference type="InterPro" id="IPR002312">
    <property type="entry name" value="Asp/Asn-tRNA-synth_IIb"/>
</dbReference>
<dbReference type="InterPro" id="IPR004365">
    <property type="entry name" value="NA-bd_OB_tRNA"/>
</dbReference>
<comment type="caution">
    <text evidence="10">The sequence shown here is derived from an EMBL/GenBank/DDBJ whole genome shotgun (WGS) entry which is preliminary data.</text>
</comment>
<keyword evidence="11" id="KW-1185">Reference proteome</keyword>
<dbReference type="InterPro" id="IPR004364">
    <property type="entry name" value="Aa-tRNA-synt_II"/>
</dbReference>
<keyword evidence="4 8" id="KW-0547">Nucleotide-binding</keyword>
<proteinExistence type="inferred from homology"/>
<dbReference type="EC" id="6.1.1.12" evidence="8"/>
<dbReference type="InterPro" id="IPR047089">
    <property type="entry name" value="Asp-tRNA-ligase_1_N"/>
</dbReference>
<evidence type="ECO:0000256" key="7">
    <source>
        <dbReference type="ARBA" id="ARBA00023146"/>
    </source>
</evidence>
<dbReference type="RefSeq" id="WP_121874179.1">
    <property type="nucleotide sequence ID" value="NZ_JACEIS010000002.1"/>
</dbReference>
<feature type="domain" description="Aminoacyl-transfer RNA synthetases class-II family profile" evidence="9">
    <location>
        <begin position="147"/>
        <end position="558"/>
    </location>
</feature>
<dbReference type="Gene3D" id="3.30.930.10">
    <property type="entry name" value="Bira Bifunctional Protein, Domain 2"/>
    <property type="match status" value="1"/>
</dbReference>
<accession>A0ABS0QHJ7</accession>
<dbReference type="InterPro" id="IPR047090">
    <property type="entry name" value="AspRS_core"/>
</dbReference>
<dbReference type="InterPro" id="IPR004524">
    <property type="entry name" value="Asp-tRNA-ligase_1"/>
</dbReference>
<feature type="binding site" evidence="8">
    <location>
        <position position="451"/>
    </location>
    <ligand>
        <name>L-aspartate</name>
        <dbReference type="ChEBI" id="CHEBI:29991"/>
    </ligand>
</feature>
<dbReference type="Pfam" id="PF00152">
    <property type="entry name" value="tRNA-synt_2"/>
    <property type="match status" value="1"/>
</dbReference>
<feature type="binding site" evidence="8">
    <location>
        <begin position="224"/>
        <end position="226"/>
    </location>
    <ligand>
        <name>ATP</name>
        <dbReference type="ChEBI" id="CHEBI:30616"/>
    </ligand>
</feature>
<feature type="binding site" evidence="8">
    <location>
        <position position="485"/>
    </location>
    <ligand>
        <name>ATP</name>
        <dbReference type="ChEBI" id="CHEBI:30616"/>
    </ligand>
</feature>
<evidence type="ECO:0000256" key="5">
    <source>
        <dbReference type="ARBA" id="ARBA00022840"/>
    </source>
</evidence>
<comment type="subunit">
    <text evidence="8">Homodimer.</text>
</comment>
<dbReference type="InterPro" id="IPR045864">
    <property type="entry name" value="aa-tRNA-synth_II/BPL/LPL"/>
</dbReference>
<keyword evidence="7 8" id="KW-0030">Aminoacyl-tRNA synthetase</keyword>
<dbReference type="PROSITE" id="PS50862">
    <property type="entry name" value="AA_TRNA_LIGASE_II"/>
    <property type="match status" value="1"/>
</dbReference>
<feature type="binding site" evidence="8">
    <location>
        <position position="224"/>
    </location>
    <ligand>
        <name>L-aspartate</name>
        <dbReference type="ChEBI" id="CHEBI:29991"/>
    </ligand>
</feature>
<organism evidence="10 11">
    <name type="scientific">Thermoactinomyces vulgaris</name>
    <dbReference type="NCBI Taxonomy" id="2026"/>
    <lineage>
        <taxon>Bacteria</taxon>
        <taxon>Bacillati</taxon>
        <taxon>Bacillota</taxon>
        <taxon>Bacilli</taxon>
        <taxon>Bacillales</taxon>
        <taxon>Thermoactinomycetaceae</taxon>
        <taxon>Thermoactinomyces</taxon>
    </lineage>
</organism>
<dbReference type="GO" id="GO:0004815">
    <property type="term" value="F:aspartate-tRNA ligase activity"/>
    <property type="evidence" value="ECO:0007669"/>
    <property type="project" value="UniProtKB-EC"/>
</dbReference>
<keyword evidence="5 8" id="KW-0067">ATP-binding</keyword>
<comment type="function">
    <text evidence="8">Catalyzes the attachment of L-aspartate to tRNA(Asp) in a two-step reaction: L-aspartate is first activated by ATP to form Asp-AMP and then transferred to the acceptor end of tRNA(Asp).</text>
</comment>
<dbReference type="NCBIfam" id="TIGR00459">
    <property type="entry name" value="aspS_bact"/>
    <property type="match status" value="1"/>
</dbReference>
<evidence type="ECO:0000256" key="8">
    <source>
        <dbReference type="HAMAP-Rule" id="MF_00044"/>
    </source>
</evidence>
<evidence type="ECO:0000256" key="4">
    <source>
        <dbReference type="ARBA" id="ARBA00022741"/>
    </source>
</evidence>
<dbReference type="InterPro" id="IPR004115">
    <property type="entry name" value="GAD-like_sf"/>
</dbReference>
<sequence>MEQVYRTHYVSECTKELTGKMIVLNGWVQKRRDLGGLIFIDLRDRTGLVQVVFNPEISAEAAAVADQIRSEYVLAVRGEVVKRDPENVNPNMETGEIEVLAKEVHVFNAAKTPPFMIADDEEVDESIRLKYRYLDLRRPGMQTTMQIRHKAMQVVRRFLDRHHFMELETPMLTRSTPEGARDYLVPSRLHEGEFYALPQSPQLFKQLFMVAGMDRYFQFARCFRDEDLRADRQPEFTQIDIEASFLPAEELQSMMEQMMAELFQETIGVKVETPFPRLTYLEAMERYGSDKPDLRFGMELNDLSEALKKTSFQVFAKTIQNGGQVKAICAKGCAGWSRKIIDGWSTKAQELGAKGLAWLAFKESGVKGSVVKFLTEEEIARIQEITGAGTGDLLFFVADRPSVVAHVLGQLRLLLGQELGLIDPDVYRFAWIVDFPLLEYSEEDGRYYAMHHPFTMPVEEDIDLLETEPGKVRAKAYDMVLNGYEIGGGSQRIYQREIQEKMFKALGITEEESKEKFGFLLRAFEYGAPPHGGIAFGFDRIVMLLAKRSNLRECIAFPKTAQASCLLTEAPSPVEESQLDELHIQIKPKKKAEDVLA</sequence>
<dbReference type="InterPro" id="IPR006195">
    <property type="entry name" value="aa-tRNA-synth_II"/>
</dbReference>
<keyword evidence="6 8" id="KW-0648">Protein biosynthesis</keyword>
<dbReference type="SUPFAM" id="SSF50249">
    <property type="entry name" value="Nucleic acid-binding proteins"/>
    <property type="match status" value="1"/>
</dbReference>
<gene>
    <name evidence="8 10" type="primary">aspS</name>
    <name evidence="10" type="ORF">I8U22_06775</name>
</gene>
<evidence type="ECO:0000256" key="3">
    <source>
        <dbReference type="ARBA" id="ARBA00022598"/>
    </source>
</evidence>
<comment type="caution">
    <text evidence="8">Lacks conserved residue(s) required for the propagation of feature annotation.</text>
</comment>
<feature type="binding site" evidence="8">
    <location>
        <position position="178"/>
    </location>
    <ligand>
        <name>L-aspartate</name>
        <dbReference type="ChEBI" id="CHEBI:29991"/>
    </ligand>
</feature>
<dbReference type="HAMAP" id="MF_00044">
    <property type="entry name" value="Asp_tRNA_synth_type1"/>
    <property type="match status" value="1"/>
</dbReference>
<evidence type="ECO:0000256" key="6">
    <source>
        <dbReference type="ARBA" id="ARBA00022917"/>
    </source>
</evidence>
<dbReference type="PRINTS" id="PR01042">
    <property type="entry name" value="TRNASYNTHASP"/>
</dbReference>
<dbReference type="SUPFAM" id="SSF55681">
    <property type="entry name" value="Class II aaRS and biotin synthetases"/>
    <property type="match status" value="1"/>
</dbReference>
<evidence type="ECO:0000313" key="10">
    <source>
        <dbReference type="EMBL" id="MBH8588522.1"/>
    </source>
</evidence>
<dbReference type="Gene3D" id="2.40.50.140">
    <property type="entry name" value="Nucleic acid-binding proteins"/>
    <property type="match status" value="1"/>
</dbReference>
<comment type="catalytic activity">
    <reaction evidence="8">
        <text>tRNA(Asp) + L-aspartate + ATP = L-aspartyl-tRNA(Asp) + AMP + diphosphate</text>
        <dbReference type="Rhea" id="RHEA:19649"/>
        <dbReference type="Rhea" id="RHEA-COMP:9660"/>
        <dbReference type="Rhea" id="RHEA-COMP:9678"/>
        <dbReference type="ChEBI" id="CHEBI:29991"/>
        <dbReference type="ChEBI" id="CHEBI:30616"/>
        <dbReference type="ChEBI" id="CHEBI:33019"/>
        <dbReference type="ChEBI" id="CHEBI:78442"/>
        <dbReference type="ChEBI" id="CHEBI:78516"/>
        <dbReference type="ChEBI" id="CHEBI:456215"/>
        <dbReference type="EC" id="6.1.1.12"/>
    </reaction>
</comment>
<dbReference type="Proteomes" id="UP000641910">
    <property type="component" value="Unassembled WGS sequence"/>
</dbReference>